<organism evidence="1 2">
    <name type="scientific">Fusarium poae</name>
    <dbReference type="NCBI Taxonomy" id="36050"/>
    <lineage>
        <taxon>Eukaryota</taxon>
        <taxon>Fungi</taxon>
        <taxon>Dikarya</taxon>
        <taxon>Ascomycota</taxon>
        <taxon>Pezizomycotina</taxon>
        <taxon>Sordariomycetes</taxon>
        <taxon>Hypocreomycetidae</taxon>
        <taxon>Hypocreales</taxon>
        <taxon>Nectriaceae</taxon>
        <taxon>Fusarium</taxon>
    </lineage>
</organism>
<proteinExistence type="predicted"/>
<reference evidence="1 2" key="1">
    <citation type="submission" date="2016-06" db="EMBL/GenBank/DDBJ databases">
        <title>Living apart together: crosstalk between the core and supernumerary genomes in a fungal plant pathogen.</title>
        <authorList>
            <person name="Vanheule A."/>
            <person name="Audenaert K."/>
            <person name="Warris S."/>
            <person name="Van De Geest H."/>
            <person name="Schijlen E."/>
            <person name="Hofte M."/>
            <person name="De Saeger S."/>
            <person name="Haesaert G."/>
            <person name="Waalwijk C."/>
            <person name="Van Der Lee T."/>
        </authorList>
    </citation>
    <scope>NUCLEOTIDE SEQUENCE [LARGE SCALE GENOMIC DNA]</scope>
    <source>
        <strain evidence="1 2">2516</strain>
    </source>
</reference>
<dbReference type="AlphaFoldDB" id="A0A1B8ABH7"/>
<dbReference type="STRING" id="36050.A0A1B8ABH7"/>
<sequence length="279" mass="30914">MHLKKVNANLKHSKALLEDSQVDLEDIKGLLDAALKSNKAALNANKIALEANKAALEGCDTTILEAAGGSTVATKTEKNDSANEEVALVPGKKRKAEAEAGECMTCKGQSCVLCKSKGHTMEHCLLSSETGSIYGCVLCNKTSHDTDKCAKFTSLKMEEKLNLLINERGGLPPLHTQQGWHYLMLTWLHDKESKGKKAPSMYPWTGVHAFKLSRGVDGGRNYYLQSRFDRSGHDRSILPKDESLKDAVAVWRYYWRPASIPFPQRLVEMGFSRPHDDIQ</sequence>
<gene>
    <name evidence="1" type="ORF">FPOA_09565</name>
</gene>
<name>A0A1B8ABH7_FUSPO</name>
<dbReference type="Proteomes" id="UP000091967">
    <property type="component" value="Unassembled WGS sequence"/>
</dbReference>
<accession>A0A1B8ABH7</accession>
<evidence type="ECO:0000313" key="2">
    <source>
        <dbReference type="Proteomes" id="UP000091967"/>
    </source>
</evidence>
<keyword evidence="2" id="KW-1185">Reference proteome</keyword>
<dbReference type="EMBL" id="LYXU01000004">
    <property type="protein sequence ID" value="OBS17836.1"/>
    <property type="molecule type" value="Genomic_DNA"/>
</dbReference>
<evidence type="ECO:0000313" key="1">
    <source>
        <dbReference type="EMBL" id="OBS17836.1"/>
    </source>
</evidence>
<comment type="caution">
    <text evidence="1">The sequence shown here is derived from an EMBL/GenBank/DDBJ whole genome shotgun (WGS) entry which is preliminary data.</text>
</comment>
<protein>
    <submittedName>
        <fullName evidence="1">Uncharacterized protein</fullName>
    </submittedName>
</protein>